<evidence type="ECO:0000313" key="9">
    <source>
        <dbReference type="Proteomes" id="UP000638732"/>
    </source>
</evidence>
<proteinExistence type="predicted"/>
<dbReference type="InterPro" id="IPR003661">
    <property type="entry name" value="HisK_dim/P_dom"/>
</dbReference>
<evidence type="ECO:0000256" key="4">
    <source>
        <dbReference type="ARBA" id="ARBA00022679"/>
    </source>
</evidence>
<evidence type="ECO:0000313" key="8">
    <source>
        <dbReference type="EMBL" id="NCD71946.1"/>
    </source>
</evidence>
<dbReference type="Proteomes" id="UP000638732">
    <property type="component" value="Unassembled WGS sequence"/>
</dbReference>
<feature type="domain" description="PAS" evidence="6">
    <location>
        <begin position="33"/>
        <end position="82"/>
    </location>
</feature>
<keyword evidence="3" id="KW-0597">Phosphoprotein</keyword>
<dbReference type="SUPFAM" id="SSF47384">
    <property type="entry name" value="Homodimeric domain of signal transducing histidine kinase"/>
    <property type="match status" value="1"/>
</dbReference>
<keyword evidence="9" id="KW-1185">Reference proteome</keyword>
<dbReference type="CDD" id="cd00130">
    <property type="entry name" value="PAS"/>
    <property type="match status" value="2"/>
</dbReference>
<sequence>MGQTKEINAYNFIAGIDVLFNLSPDLLCLFSIDGKILKANCAFKNALGYKDEDIVLQDFIDFVHPDDVEATFLKYKALTRNESALLFRNRYRCADGEYKSLSWNANQLPDGTLYASARDVSDIIIANKIKQNALKKLKLSNERYKLVTAATHDVIWDWDLKRNTLKWSKSFEDNFGYPTGQKKEPITTWSKHIHEDDKESVINSIREAITTPSDKFWREEYRYYRADGSIALIIDQGYIIRNHDGKAIRMVGAMQDITELKEKELRICNQNERLTDIAQINSHELRRPVASILGLLQLFDSEKITDESSRELLEHLKVAAFELDEVIRRIVDKTVA</sequence>
<dbReference type="InterPro" id="IPR036097">
    <property type="entry name" value="HisK_dim/P_sf"/>
</dbReference>
<dbReference type="PROSITE" id="PS50113">
    <property type="entry name" value="PAC"/>
    <property type="match status" value="1"/>
</dbReference>
<dbReference type="PANTHER" id="PTHR43304">
    <property type="entry name" value="PHYTOCHROME-LIKE PROTEIN CPH1"/>
    <property type="match status" value="1"/>
</dbReference>
<organism evidence="8 9">
    <name type="scientific">Mucilaginibacter agri</name>
    <dbReference type="NCBI Taxonomy" id="2695265"/>
    <lineage>
        <taxon>Bacteria</taxon>
        <taxon>Pseudomonadati</taxon>
        <taxon>Bacteroidota</taxon>
        <taxon>Sphingobacteriia</taxon>
        <taxon>Sphingobacteriales</taxon>
        <taxon>Sphingobacteriaceae</taxon>
        <taxon>Mucilaginibacter</taxon>
    </lineage>
</organism>
<evidence type="ECO:0000259" key="7">
    <source>
        <dbReference type="PROSITE" id="PS50113"/>
    </source>
</evidence>
<dbReference type="EMBL" id="WWEO01000045">
    <property type="protein sequence ID" value="NCD71946.1"/>
    <property type="molecule type" value="Genomic_DNA"/>
</dbReference>
<dbReference type="InterPro" id="IPR013655">
    <property type="entry name" value="PAS_fold_3"/>
</dbReference>
<reference evidence="8" key="2">
    <citation type="submission" date="2020-10" db="EMBL/GenBank/DDBJ databases">
        <title>Mucilaginibacter sp. nov., isolated from soil.</title>
        <authorList>
            <person name="Jeon C.O."/>
        </authorList>
    </citation>
    <scope>NUCLEOTIDE SEQUENCE</scope>
    <source>
        <strain evidence="8">R11</strain>
    </source>
</reference>
<dbReference type="GO" id="GO:0000155">
    <property type="term" value="F:phosphorelay sensor kinase activity"/>
    <property type="evidence" value="ECO:0007669"/>
    <property type="project" value="InterPro"/>
</dbReference>
<dbReference type="InterPro" id="IPR001610">
    <property type="entry name" value="PAC"/>
</dbReference>
<dbReference type="SMART" id="SM00086">
    <property type="entry name" value="PAC"/>
    <property type="match status" value="1"/>
</dbReference>
<dbReference type="Gene3D" id="1.10.287.130">
    <property type="match status" value="1"/>
</dbReference>
<reference evidence="8" key="1">
    <citation type="submission" date="2020-01" db="EMBL/GenBank/DDBJ databases">
        <authorList>
            <person name="Seo Y.L."/>
        </authorList>
    </citation>
    <scope>NUCLEOTIDE SEQUENCE</scope>
    <source>
        <strain evidence="8">R11</strain>
    </source>
</reference>
<keyword evidence="5" id="KW-0418">Kinase</keyword>
<dbReference type="InterPro" id="IPR052162">
    <property type="entry name" value="Sensor_kinase/Photoreceptor"/>
</dbReference>
<dbReference type="InterPro" id="IPR035965">
    <property type="entry name" value="PAS-like_dom_sf"/>
</dbReference>
<feature type="domain" description="PAC" evidence="7">
    <location>
        <begin position="217"/>
        <end position="269"/>
    </location>
</feature>
<dbReference type="CDD" id="cd00082">
    <property type="entry name" value="HisKA"/>
    <property type="match status" value="1"/>
</dbReference>
<dbReference type="Pfam" id="PF08447">
    <property type="entry name" value="PAS_3"/>
    <property type="match status" value="2"/>
</dbReference>
<comment type="caution">
    <text evidence="8">The sequence shown here is derived from an EMBL/GenBank/DDBJ whole genome shotgun (WGS) entry which is preliminary data.</text>
</comment>
<dbReference type="Gene3D" id="3.30.450.20">
    <property type="entry name" value="PAS domain"/>
    <property type="match status" value="2"/>
</dbReference>
<evidence type="ECO:0000256" key="5">
    <source>
        <dbReference type="ARBA" id="ARBA00022777"/>
    </source>
</evidence>
<keyword evidence="4" id="KW-0808">Transferase</keyword>
<evidence type="ECO:0000256" key="2">
    <source>
        <dbReference type="ARBA" id="ARBA00012438"/>
    </source>
</evidence>
<gene>
    <name evidence="8" type="ORF">GSY63_21465</name>
</gene>
<dbReference type="Gene3D" id="2.10.70.100">
    <property type="match status" value="1"/>
</dbReference>
<name>A0A965ZLS1_9SPHI</name>
<dbReference type="SUPFAM" id="SSF55785">
    <property type="entry name" value="PYP-like sensor domain (PAS domain)"/>
    <property type="match status" value="2"/>
</dbReference>
<evidence type="ECO:0000256" key="1">
    <source>
        <dbReference type="ARBA" id="ARBA00000085"/>
    </source>
</evidence>
<dbReference type="EC" id="2.7.13.3" evidence="2"/>
<dbReference type="InterPro" id="IPR000700">
    <property type="entry name" value="PAS-assoc_C"/>
</dbReference>
<dbReference type="NCBIfam" id="TIGR00229">
    <property type="entry name" value="sensory_box"/>
    <property type="match status" value="2"/>
</dbReference>
<dbReference type="AlphaFoldDB" id="A0A965ZLS1"/>
<protein>
    <recommendedName>
        <fullName evidence="2">histidine kinase</fullName>
        <ecNumber evidence="2">2.7.13.3</ecNumber>
    </recommendedName>
</protein>
<dbReference type="PANTHER" id="PTHR43304:SF1">
    <property type="entry name" value="PAC DOMAIN-CONTAINING PROTEIN"/>
    <property type="match status" value="1"/>
</dbReference>
<dbReference type="PROSITE" id="PS50112">
    <property type="entry name" value="PAS"/>
    <property type="match status" value="1"/>
</dbReference>
<comment type="catalytic activity">
    <reaction evidence="1">
        <text>ATP + protein L-histidine = ADP + protein N-phospho-L-histidine.</text>
        <dbReference type="EC" id="2.7.13.3"/>
    </reaction>
</comment>
<dbReference type="RefSeq" id="WP_166587920.1">
    <property type="nucleotide sequence ID" value="NZ_WWEO01000045.1"/>
</dbReference>
<accession>A0A965ZLS1</accession>
<evidence type="ECO:0000256" key="3">
    <source>
        <dbReference type="ARBA" id="ARBA00022553"/>
    </source>
</evidence>
<dbReference type="InterPro" id="IPR000014">
    <property type="entry name" value="PAS"/>
</dbReference>
<dbReference type="SMART" id="SM00091">
    <property type="entry name" value="PAS"/>
    <property type="match status" value="2"/>
</dbReference>
<evidence type="ECO:0000259" key="6">
    <source>
        <dbReference type="PROSITE" id="PS50112"/>
    </source>
</evidence>